<evidence type="ECO:0000256" key="1">
    <source>
        <dbReference type="SAM" id="Phobius"/>
    </source>
</evidence>
<accession>A0AAF3FJ23</accession>
<keyword evidence="2" id="KW-1185">Reference proteome</keyword>
<keyword evidence="1" id="KW-0812">Transmembrane</keyword>
<organism evidence="2 3">
    <name type="scientific">Mesorhabditis belari</name>
    <dbReference type="NCBI Taxonomy" id="2138241"/>
    <lineage>
        <taxon>Eukaryota</taxon>
        <taxon>Metazoa</taxon>
        <taxon>Ecdysozoa</taxon>
        <taxon>Nematoda</taxon>
        <taxon>Chromadorea</taxon>
        <taxon>Rhabditida</taxon>
        <taxon>Rhabditina</taxon>
        <taxon>Rhabditomorpha</taxon>
        <taxon>Rhabditoidea</taxon>
        <taxon>Rhabditidae</taxon>
        <taxon>Mesorhabditinae</taxon>
        <taxon>Mesorhabditis</taxon>
    </lineage>
</organism>
<keyword evidence="1" id="KW-1133">Transmembrane helix</keyword>
<feature type="transmembrane region" description="Helical" evidence="1">
    <location>
        <begin position="162"/>
        <end position="184"/>
    </location>
</feature>
<feature type="transmembrane region" description="Helical" evidence="1">
    <location>
        <begin position="37"/>
        <end position="58"/>
    </location>
</feature>
<dbReference type="WBParaSite" id="MBELARI_LOCUS6864">
    <property type="protein sequence ID" value="MBELARI_LOCUS6864"/>
    <property type="gene ID" value="MBELARI_LOCUS6864"/>
</dbReference>
<feature type="transmembrane region" description="Helical" evidence="1">
    <location>
        <begin position="308"/>
        <end position="331"/>
    </location>
</feature>
<sequence>MNNAWLWRPKATPYTPVDEANYPVCYNRSTAKQAFKVVNQFFLGFFSVFFVIILIPWMGENFFDADHGNNSLYQNRKLCISQFCILASLLAIFAWSHREPKWTQLYIILIFPVLIIVTVTSFGTTMILANEFLDDLFSSDAHSFAPLGCLSFFGYNPRTSSAFLGFLAALIWALCTWFFAWYLVLSVTFYQYVRDFQIVLEGDGGTTGIVIDHERNQFISTWLWRPSNQNPKPYEERNYRNCCCFCCIKTVTAFRFMQLLLFAIYTPIAIFCEWRYATLFALHLVSMSIFGLFSTCCFNKPFYTQLHLILSLIDISIMTVFAEVMSGLMIYRIMENFAYRDVQQVLDWIRENLKINVTSKWEVLYLLVIPFLVLLSAIWTIKIHFNYYRFVRDRKLEMEQIVESETGSLMDHEGFQGDNPNYEPINETIEV</sequence>
<evidence type="ECO:0000313" key="3">
    <source>
        <dbReference type="WBParaSite" id="MBELARI_LOCUS6864"/>
    </source>
</evidence>
<reference evidence="3" key="1">
    <citation type="submission" date="2024-02" db="UniProtKB">
        <authorList>
            <consortium name="WormBaseParasite"/>
        </authorList>
    </citation>
    <scope>IDENTIFICATION</scope>
</reference>
<feature type="transmembrane region" description="Helical" evidence="1">
    <location>
        <begin position="242"/>
        <end position="268"/>
    </location>
</feature>
<name>A0AAF3FJ23_9BILA</name>
<feature type="transmembrane region" description="Helical" evidence="1">
    <location>
        <begin position="107"/>
        <end position="129"/>
    </location>
</feature>
<feature type="transmembrane region" description="Helical" evidence="1">
    <location>
        <begin position="78"/>
        <end position="95"/>
    </location>
</feature>
<feature type="transmembrane region" description="Helical" evidence="1">
    <location>
        <begin position="274"/>
        <end position="296"/>
    </location>
</feature>
<protein>
    <submittedName>
        <fullName evidence="3">Uncharacterized protein</fullName>
    </submittedName>
</protein>
<feature type="transmembrane region" description="Helical" evidence="1">
    <location>
        <begin position="363"/>
        <end position="385"/>
    </location>
</feature>
<keyword evidence="1" id="KW-0472">Membrane</keyword>
<dbReference type="AlphaFoldDB" id="A0AAF3FJ23"/>
<proteinExistence type="predicted"/>
<dbReference type="Proteomes" id="UP000887575">
    <property type="component" value="Unassembled WGS sequence"/>
</dbReference>
<evidence type="ECO:0000313" key="2">
    <source>
        <dbReference type="Proteomes" id="UP000887575"/>
    </source>
</evidence>